<organism evidence="2 3">
    <name type="scientific">Coniella lustricola</name>
    <dbReference type="NCBI Taxonomy" id="2025994"/>
    <lineage>
        <taxon>Eukaryota</taxon>
        <taxon>Fungi</taxon>
        <taxon>Dikarya</taxon>
        <taxon>Ascomycota</taxon>
        <taxon>Pezizomycotina</taxon>
        <taxon>Sordariomycetes</taxon>
        <taxon>Sordariomycetidae</taxon>
        <taxon>Diaporthales</taxon>
        <taxon>Schizoparmaceae</taxon>
        <taxon>Coniella</taxon>
    </lineage>
</organism>
<keyword evidence="3" id="KW-1185">Reference proteome</keyword>
<evidence type="ECO:0008006" key="4">
    <source>
        <dbReference type="Google" id="ProtNLM"/>
    </source>
</evidence>
<dbReference type="Proteomes" id="UP000241462">
    <property type="component" value="Unassembled WGS sequence"/>
</dbReference>
<keyword evidence="1" id="KW-0812">Transmembrane</keyword>
<feature type="transmembrane region" description="Helical" evidence="1">
    <location>
        <begin position="53"/>
        <end position="73"/>
    </location>
</feature>
<reference evidence="2 3" key="1">
    <citation type="journal article" date="2018" name="Mycol. Prog.">
        <title>Coniella lustricola, a new species from submerged detritus.</title>
        <authorList>
            <person name="Raudabaugh D.B."/>
            <person name="Iturriaga T."/>
            <person name="Carver A."/>
            <person name="Mondo S."/>
            <person name="Pangilinan J."/>
            <person name="Lipzen A."/>
            <person name="He G."/>
            <person name="Amirebrahimi M."/>
            <person name="Grigoriev I.V."/>
            <person name="Miller A.N."/>
        </authorList>
    </citation>
    <scope>NUCLEOTIDE SEQUENCE [LARGE SCALE GENOMIC DNA]</scope>
    <source>
        <strain evidence="2 3">B22-T-1</strain>
    </source>
</reference>
<keyword evidence="1" id="KW-1133">Transmembrane helix</keyword>
<sequence>MLPLPVSPSALLAPLFCFHFHFRPFCLVLFALPRQSDFRRNARLSSTRFHASITASAASLCCLLVSFFFTLVFSSSRCFSPLSFIFFFPFFLLFLLLAVWPLQSVVTTTTPCGLFFFDSFLPSFHFGHGSGPRRTTVVLPRVTTIHFEPRKKFDNSDAGRQ</sequence>
<feature type="transmembrane region" description="Helical" evidence="1">
    <location>
        <begin position="79"/>
        <end position="100"/>
    </location>
</feature>
<keyword evidence="1" id="KW-0472">Membrane</keyword>
<dbReference type="AlphaFoldDB" id="A0A2T3ADW7"/>
<gene>
    <name evidence="2" type="ORF">BD289DRAFT_170044</name>
</gene>
<protein>
    <recommendedName>
        <fullName evidence="4">Transmembrane protein</fullName>
    </recommendedName>
</protein>
<proteinExistence type="predicted"/>
<accession>A0A2T3ADW7</accession>
<evidence type="ECO:0000256" key="1">
    <source>
        <dbReference type="SAM" id="Phobius"/>
    </source>
</evidence>
<evidence type="ECO:0000313" key="2">
    <source>
        <dbReference type="EMBL" id="PSR93828.1"/>
    </source>
</evidence>
<dbReference type="InParanoid" id="A0A2T3ADW7"/>
<dbReference type="EMBL" id="KZ678404">
    <property type="protein sequence ID" value="PSR93828.1"/>
    <property type="molecule type" value="Genomic_DNA"/>
</dbReference>
<feature type="transmembrane region" description="Helical" evidence="1">
    <location>
        <begin position="12"/>
        <end position="32"/>
    </location>
</feature>
<evidence type="ECO:0000313" key="3">
    <source>
        <dbReference type="Proteomes" id="UP000241462"/>
    </source>
</evidence>
<name>A0A2T3ADW7_9PEZI</name>